<name>A0ABV6GDB6_9BACI</name>
<reference evidence="1 2" key="1">
    <citation type="submission" date="2024-09" db="EMBL/GenBank/DDBJ databases">
        <authorList>
            <person name="Sun Q."/>
            <person name="Mori K."/>
        </authorList>
    </citation>
    <scope>NUCLEOTIDE SEQUENCE [LARGE SCALE GENOMIC DNA]</scope>
    <source>
        <strain evidence="1 2">CCM 7228</strain>
    </source>
</reference>
<proteinExistence type="predicted"/>
<organism evidence="1 2">
    <name type="scientific">Metabacillus herbersteinensis</name>
    <dbReference type="NCBI Taxonomy" id="283816"/>
    <lineage>
        <taxon>Bacteria</taxon>
        <taxon>Bacillati</taxon>
        <taxon>Bacillota</taxon>
        <taxon>Bacilli</taxon>
        <taxon>Bacillales</taxon>
        <taxon>Bacillaceae</taxon>
        <taxon>Metabacillus</taxon>
    </lineage>
</organism>
<gene>
    <name evidence="1" type="ORF">ACFFIX_08295</name>
</gene>
<protein>
    <submittedName>
        <fullName evidence="1">Uncharacterized protein</fullName>
    </submittedName>
</protein>
<accession>A0ABV6GDB6</accession>
<keyword evidence="2" id="KW-1185">Reference proteome</keyword>
<dbReference type="RefSeq" id="WP_378932408.1">
    <property type="nucleotide sequence ID" value="NZ_JBHLVO010000004.1"/>
</dbReference>
<evidence type="ECO:0000313" key="2">
    <source>
        <dbReference type="Proteomes" id="UP001589854"/>
    </source>
</evidence>
<comment type="caution">
    <text evidence="1">The sequence shown here is derived from an EMBL/GenBank/DDBJ whole genome shotgun (WGS) entry which is preliminary data.</text>
</comment>
<dbReference type="EMBL" id="JBHLVO010000004">
    <property type="protein sequence ID" value="MFC0271453.1"/>
    <property type="molecule type" value="Genomic_DNA"/>
</dbReference>
<dbReference type="Proteomes" id="UP001589854">
    <property type="component" value="Unassembled WGS sequence"/>
</dbReference>
<evidence type="ECO:0000313" key="1">
    <source>
        <dbReference type="EMBL" id="MFC0271453.1"/>
    </source>
</evidence>
<sequence length="111" mass="13033">MKKELNKDYLQFYSMMEKALHKYNRCLIIFGEYHKKTEHALLQLKILLDLNDEPGLRNVKAALTLPQLSNLIVFFLFTIGEKWVNLDKIKDLTINARSSNTNYLLLFVQSV</sequence>